<dbReference type="GO" id="GO:0006281">
    <property type="term" value="P:DNA repair"/>
    <property type="evidence" value="ECO:0007669"/>
    <property type="project" value="InterPro"/>
</dbReference>
<dbReference type="SUPFAM" id="SSF48150">
    <property type="entry name" value="DNA-glycosylase"/>
    <property type="match status" value="1"/>
</dbReference>
<feature type="non-terminal residue" evidence="1">
    <location>
        <position position="1"/>
    </location>
</feature>
<protein>
    <recommendedName>
        <fullName evidence="2">Endonuclease III</fullName>
    </recommendedName>
</protein>
<accession>X0TH87</accession>
<evidence type="ECO:0008006" key="2">
    <source>
        <dbReference type="Google" id="ProtNLM"/>
    </source>
</evidence>
<reference evidence="1" key="1">
    <citation type="journal article" date="2014" name="Front. Microbiol.">
        <title>High frequency of phylogenetically diverse reductive dehalogenase-homologous genes in deep subseafloor sedimentary metagenomes.</title>
        <authorList>
            <person name="Kawai M."/>
            <person name="Futagami T."/>
            <person name="Toyoda A."/>
            <person name="Takaki Y."/>
            <person name="Nishi S."/>
            <person name="Hori S."/>
            <person name="Arai W."/>
            <person name="Tsubouchi T."/>
            <person name="Morono Y."/>
            <person name="Uchiyama I."/>
            <person name="Ito T."/>
            <person name="Fujiyama A."/>
            <person name="Inagaki F."/>
            <person name="Takami H."/>
        </authorList>
    </citation>
    <scope>NUCLEOTIDE SEQUENCE</scope>
    <source>
        <strain evidence="1">Expedition CK06-06</strain>
    </source>
</reference>
<dbReference type="AlphaFoldDB" id="X0TH87"/>
<sequence length="52" mass="6036">YDDLQALFVRHLPADVNLYNDYHAQMVWAGKHHCRVQSQCEGCPLQPLLRGK</sequence>
<evidence type="ECO:0000313" key="1">
    <source>
        <dbReference type="EMBL" id="GAF87477.1"/>
    </source>
</evidence>
<dbReference type="GO" id="GO:0003824">
    <property type="term" value="F:catalytic activity"/>
    <property type="evidence" value="ECO:0007669"/>
    <property type="project" value="InterPro"/>
</dbReference>
<organism evidence="1">
    <name type="scientific">marine sediment metagenome</name>
    <dbReference type="NCBI Taxonomy" id="412755"/>
    <lineage>
        <taxon>unclassified sequences</taxon>
        <taxon>metagenomes</taxon>
        <taxon>ecological metagenomes</taxon>
    </lineage>
</organism>
<dbReference type="InterPro" id="IPR023170">
    <property type="entry name" value="HhH_base_excis_C"/>
</dbReference>
<proteinExistence type="predicted"/>
<comment type="caution">
    <text evidence="1">The sequence shown here is derived from an EMBL/GenBank/DDBJ whole genome shotgun (WGS) entry which is preliminary data.</text>
</comment>
<name>X0TH87_9ZZZZ</name>
<dbReference type="Gene3D" id="1.10.1670.10">
    <property type="entry name" value="Helix-hairpin-Helix base-excision DNA repair enzymes (C-terminal)"/>
    <property type="match status" value="1"/>
</dbReference>
<gene>
    <name evidence="1" type="ORF">S01H1_22246</name>
</gene>
<dbReference type="EMBL" id="BARS01012511">
    <property type="protein sequence ID" value="GAF87477.1"/>
    <property type="molecule type" value="Genomic_DNA"/>
</dbReference>
<dbReference type="InterPro" id="IPR011257">
    <property type="entry name" value="DNA_glycosylase"/>
</dbReference>